<evidence type="ECO:0000256" key="1">
    <source>
        <dbReference type="ARBA" id="ARBA00022737"/>
    </source>
</evidence>
<proteinExistence type="predicted"/>
<dbReference type="GO" id="GO:0008270">
    <property type="term" value="F:zinc ion binding"/>
    <property type="evidence" value="ECO:0007669"/>
    <property type="project" value="UniProtKB-KW"/>
</dbReference>
<organism evidence="5 6">
    <name type="scientific">Adineta steineri</name>
    <dbReference type="NCBI Taxonomy" id="433720"/>
    <lineage>
        <taxon>Eukaryota</taxon>
        <taxon>Metazoa</taxon>
        <taxon>Spiralia</taxon>
        <taxon>Gnathifera</taxon>
        <taxon>Rotifera</taxon>
        <taxon>Eurotatoria</taxon>
        <taxon>Bdelloidea</taxon>
        <taxon>Adinetida</taxon>
        <taxon>Adinetidae</taxon>
        <taxon>Adineta</taxon>
    </lineage>
</organism>
<evidence type="ECO:0000256" key="4">
    <source>
        <dbReference type="SAM" id="Phobius"/>
    </source>
</evidence>
<feature type="transmembrane region" description="Helical" evidence="4">
    <location>
        <begin position="34"/>
        <end position="56"/>
    </location>
</feature>
<gene>
    <name evidence="5" type="ORF">IZO911_LOCUS15500</name>
</gene>
<evidence type="ECO:0000313" key="5">
    <source>
        <dbReference type="EMBL" id="CAF0960258.1"/>
    </source>
</evidence>
<dbReference type="PANTHER" id="PTHR24104:SF25">
    <property type="entry name" value="PROTEIN LIN-41"/>
    <property type="match status" value="1"/>
</dbReference>
<dbReference type="Gene3D" id="2.120.10.30">
    <property type="entry name" value="TolB, C-terminal domain"/>
    <property type="match status" value="2"/>
</dbReference>
<dbReference type="SUPFAM" id="SSF49899">
    <property type="entry name" value="Concanavalin A-like lectins/glucanases"/>
    <property type="match status" value="2"/>
</dbReference>
<evidence type="ECO:0000256" key="2">
    <source>
        <dbReference type="PROSITE-ProRule" id="PRU00504"/>
    </source>
</evidence>
<dbReference type="InterPro" id="IPR001258">
    <property type="entry name" value="NHL_repeat"/>
</dbReference>
<keyword evidence="4" id="KW-0472">Membrane</keyword>
<evidence type="ECO:0000256" key="3">
    <source>
        <dbReference type="SAM" id="MobiDB-lite"/>
    </source>
</evidence>
<dbReference type="PROSITE" id="PS51125">
    <property type="entry name" value="NHL"/>
    <property type="match status" value="1"/>
</dbReference>
<evidence type="ECO:0000313" key="6">
    <source>
        <dbReference type="Proteomes" id="UP000663860"/>
    </source>
</evidence>
<dbReference type="AlphaFoldDB" id="A0A814DY41"/>
<sequence length="1035" mass="110501">MDNNSIAISHSDAISSSAAESNLLCQYFQKRKRLWTIFFTILVILIIAISISVPLAKKAKNGNTLTTQESTTETRTTNEKSTINTLLTTTNKQSTTKITTAETMKTTATSTISSTTYSTTSASTSPTTSTTTSSPSTSSTLSSTLSSTTSSTTTSEASPETSSETASETSSETASETALSVSETTLEILSETSTTVSETLEALLETTLEALPETSSAASSTTTSETSSSTSEASPETSSTTSETTLETSWETISEALSEISTTSTKTTSTTTPIPFTNLRFEWNSSGNTVAGDAGGSSGVDANRFSEPYVLKFDSSNALIVSDTLNHRVQKWIIGNSSGITVIGHANGTAGSSSASLYRPVGLALDSSDNIYVADKSNDRIMFWANGASSGSMIAGTGSSGSANNQFSNPNMIERDSNSGTLYISDVNNHRIIEYLQGASSSTVMAGGNGPGLNTSQLWFPFGFTLDLSTNSLIIANYAAHNVVRWVIGATDWTLLAGSATGASGSSSTLLNNPVGVALDQYHNLYVADAANHRIQFFLAGQFSATTIAGLTGSPGISATQLNKPYGILLDGQLNLYVADSANNRVQRFLRYDTTATTSTTSTTTITTTIPVNPPAIIQWLFDGDFSDAYGIYNGSLVHNSNVTWMSPGYTGYGSAVCFLPTNYLLINHYLNFNPTSFTISAWVWIPANLSLNGNFFVLFVHCNLTTQDTCLHVGINGGRVFLGFFSDDLTGGTSLSSNQWYHVAYVYDRSSLRQTVYLNGIHDGSRVTSGPYKGTASVLTVGAIPSFEERFIVNNGFIDKLIFVPRVKTTAELLDEATLVAYYPFDNSYTDLGPNQIINSTTVSTMFDSSGRFNQSLLINSINLSYFQTTGFYYLGQTNYPYSFSLWIYPFVNNGTILQVSSSNGWCVPMIGFDISGRLTIQTMGSSGIYAASLTSGTLSLNQWIHVAMTYSTINGIQLFINGTFMVGNNNTQSYSASGQITTITIGTCLSPSTCAVNTTTIIIPSQFQGKIDELKIFSRELSLIDIGQLAQGG</sequence>
<protein>
    <submittedName>
        <fullName evidence="5">Uncharacterized protein</fullName>
    </submittedName>
</protein>
<feature type="region of interest" description="Disordered" evidence="3">
    <location>
        <begin position="109"/>
        <end position="183"/>
    </location>
</feature>
<dbReference type="PANTHER" id="PTHR24104">
    <property type="entry name" value="E3 UBIQUITIN-PROTEIN LIGASE NHLRC1-RELATED"/>
    <property type="match status" value="1"/>
</dbReference>
<feature type="region of interest" description="Disordered" evidence="3">
    <location>
        <begin position="61"/>
        <end position="88"/>
    </location>
</feature>
<reference evidence="5" key="1">
    <citation type="submission" date="2021-02" db="EMBL/GenBank/DDBJ databases">
        <authorList>
            <person name="Nowell W R."/>
        </authorList>
    </citation>
    <scope>NUCLEOTIDE SEQUENCE</scope>
</reference>
<feature type="compositionally biased region" description="Low complexity" evidence="3">
    <location>
        <begin position="64"/>
        <end position="88"/>
    </location>
</feature>
<dbReference type="Pfam" id="PF13385">
    <property type="entry name" value="Laminin_G_3"/>
    <property type="match status" value="2"/>
</dbReference>
<dbReference type="InterPro" id="IPR011042">
    <property type="entry name" value="6-blade_b-propeller_TolB-like"/>
</dbReference>
<dbReference type="CDD" id="cd05819">
    <property type="entry name" value="NHL"/>
    <property type="match status" value="1"/>
</dbReference>
<comment type="caution">
    <text evidence="5">The sequence shown here is derived from an EMBL/GenBank/DDBJ whole genome shotgun (WGS) entry which is preliminary data.</text>
</comment>
<accession>A0A814DY41</accession>
<feature type="region of interest" description="Disordered" evidence="3">
    <location>
        <begin position="210"/>
        <end position="249"/>
    </location>
</feature>
<dbReference type="InterPro" id="IPR050952">
    <property type="entry name" value="TRIM-NHL_E3_ligases"/>
</dbReference>
<dbReference type="Gene3D" id="2.60.120.200">
    <property type="match status" value="2"/>
</dbReference>
<keyword evidence="4" id="KW-1133">Transmembrane helix</keyword>
<name>A0A814DY41_9BILA</name>
<keyword evidence="4" id="KW-0812">Transmembrane</keyword>
<keyword evidence="1" id="KW-0677">Repeat</keyword>
<feature type="repeat" description="NHL" evidence="2">
    <location>
        <begin position="511"/>
        <end position="541"/>
    </location>
</feature>
<dbReference type="Pfam" id="PF01436">
    <property type="entry name" value="NHL"/>
    <property type="match status" value="2"/>
</dbReference>
<dbReference type="SUPFAM" id="SSF101898">
    <property type="entry name" value="NHL repeat"/>
    <property type="match status" value="1"/>
</dbReference>
<dbReference type="Proteomes" id="UP000663860">
    <property type="component" value="Unassembled WGS sequence"/>
</dbReference>
<dbReference type="InterPro" id="IPR013320">
    <property type="entry name" value="ConA-like_dom_sf"/>
</dbReference>
<dbReference type="EMBL" id="CAJNOE010000134">
    <property type="protein sequence ID" value="CAF0960258.1"/>
    <property type="molecule type" value="Genomic_DNA"/>
</dbReference>